<sequence length="438" mass="47400">MADTVKVASVPISRRDSFNARDLRTRHLKPFDSGDIKVLLLENVSPKAVEIFKKAGYQVDYHSKALGKEALIEKIKDVHVVGIRSKTKLTEEVLSHASKLLTIGCFCIGTNQVDLGYAASRGICVFNSPFSNSRSVAELVIAEIILLSRQLGDRSREMHSGVWNKVSKNCYEIRGKTLGIVGYGHIGTQLGVLAESMGMHVIWYDILPVMPIGSSTAADSLEQVLASADFVSLHVPETPETRNMIGARELALMKDGSYLINASRGTVVDIDALAASLNSGHLAGAAVDVYPTEPLANGPGFESPLRNCPNTLLTPHIGGSTEEAQLMIGAEVGTAITKFVNSGASINAVNFAECDLRAIPSTDLTTVRIVNVHQNVPGVLRQINNILANYNVNKQISDSKGDVAYFMADVTVNDPKEISTIYEQVRAIQENIITRVLF</sequence>
<proteinExistence type="predicted"/>
<gene>
    <name evidence="1" type="primary">SER33</name>
    <name evidence="1" type="ORF">IWQ57_002193</name>
</gene>
<organism evidence="1 2">
    <name type="scientific">Coemansia nantahalensis</name>
    <dbReference type="NCBI Taxonomy" id="2789366"/>
    <lineage>
        <taxon>Eukaryota</taxon>
        <taxon>Fungi</taxon>
        <taxon>Fungi incertae sedis</taxon>
        <taxon>Zoopagomycota</taxon>
        <taxon>Kickxellomycotina</taxon>
        <taxon>Kickxellomycetes</taxon>
        <taxon>Kickxellales</taxon>
        <taxon>Kickxellaceae</taxon>
        <taxon>Coemansia</taxon>
    </lineage>
</organism>
<protein>
    <submittedName>
        <fullName evidence="1">D-3-phosphoglycerate dehydrogenase 2</fullName>
    </submittedName>
</protein>
<reference evidence="1" key="1">
    <citation type="submission" date="2022-07" db="EMBL/GenBank/DDBJ databases">
        <title>Phylogenomic reconstructions and comparative analyses of Kickxellomycotina fungi.</title>
        <authorList>
            <person name="Reynolds N.K."/>
            <person name="Stajich J.E."/>
            <person name="Barry K."/>
            <person name="Grigoriev I.V."/>
            <person name="Crous P."/>
            <person name="Smith M.E."/>
        </authorList>
    </citation>
    <scope>NUCLEOTIDE SEQUENCE</scope>
    <source>
        <strain evidence="1">CBS 109366</strain>
    </source>
</reference>
<name>A0ACC1K1M3_9FUNG</name>
<evidence type="ECO:0000313" key="2">
    <source>
        <dbReference type="Proteomes" id="UP001140234"/>
    </source>
</evidence>
<evidence type="ECO:0000313" key="1">
    <source>
        <dbReference type="EMBL" id="KAJ2771494.1"/>
    </source>
</evidence>
<comment type="caution">
    <text evidence="1">The sequence shown here is derived from an EMBL/GenBank/DDBJ whole genome shotgun (WGS) entry which is preliminary data.</text>
</comment>
<dbReference type="EMBL" id="JANBUJ010000528">
    <property type="protein sequence ID" value="KAJ2771494.1"/>
    <property type="molecule type" value="Genomic_DNA"/>
</dbReference>
<dbReference type="Proteomes" id="UP001140234">
    <property type="component" value="Unassembled WGS sequence"/>
</dbReference>
<keyword evidence="2" id="KW-1185">Reference proteome</keyword>
<accession>A0ACC1K1M3</accession>